<evidence type="ECO:0000256" key="1">
    <source>
        <dbReference type="SAM" id="MobiDB-lite"/>
    </source>
</evidence>
<feature type="region of interest" description="Disordered" evidence="1">
    <location>
        <begin position="235"/>
        <end position="269"/>
    </location>
</feature>
<dbReference type="AlphaFoldDB" id="A0A0B7H022"/>
<keyword evidence="5" id="KW-1185">Reference proteome</keyword>
<accession>A0A0B7H022</accession>
<name>A0A0B7H022_TREPH</name>
<dbReference type="PANTHER" id="PTHR30373:SF2">
    <property type="entry name" value="UPF0603 PROTEIN YGCG"/>
    <property type="match status" value="1"/>
</dbReference>
<dbReference type="SMR" id="A0A0B7H022"/>
<evidence type="ECO:0000256" key="2">
    <source>
        <dbReference type="SAM" id="Phobius"/>
    </source>
</evidence>
<feature type="compositionally biased region" description="Low complexity" evidence="1">
    <location>
        <begin position="235"/>
        <end position="253"/>
    </location>
</feature>
<feature type="compositionally biased region" description="Gly residues" evidence="1">
    <location>
        <begin position="254"/>
        <end position="269"/>
    </location>
</feature>
<dbReference type="Pfam" id="PF04536">
    <property type="entry name" value="TPM_phosphatase"/>
    <property type="match status" value="1"/>
</dbReference>
<feature type="domain" description="TPM" evidence="3">
    <location>
        <begin position="29"/>
        <end position="151"/>
    </location>
</feature>
<evidence type="ECO:0000313" key="4">
    <source>
        <dbReference type="EMBL" id="CEM62575.1"/>
    </source>
</evidence>
<protein>
    <recommendedName>
        <fullName evidence="3">TPM domain-containing protein</fullName>
    </recommendedName>
</protein>
<dbReference type="Gene3D" id="3.10.310.50">
    <property type="match status" value="1"/>
</dbReference>
<dbReference type="GeneID" id="57752967"/>
<gene>
    <name evidence="4" type="ORF">TPHV1_40078</name>
</gene>
<keyword evidence="2" id="KW-0472">Membrane</keyword>
<dbReference type="Proteomes" id="UP000042527">
    <property type="component" value="Unassembled WGS sequence"/>
</dbReference>
<proteinExistence type="predicted"/>
<sequence length="269" mass="29019">MKKRISVIFLSFLCLVAIALEVPPLKEPVTDLAGILSETEHKEISDFLLKTDSSSALQIAVLIIPSLKGEVLEDYSIRVAKEWKIGQKGKDSGVILLVSKNDRKIRIEVGYGLEGSITDAKAASIIRNVIAPQFKKEKYGEGIYQAVQNIAGLALEDESLISDTLKTEDDYDTLGIVSIILYIIAFFMALPILAVPFVIVIMMLRIIWWTTCLILGIEYKPLFPKFMNSSSGGSYSGSSYSSSSYSSSSSSSYSGGGGSFGGGGASGGW</sequence>
<keyword evidence="2" id="KW-0812">Transmembrane</keyword>
<dbReference type="RefSeq" id="WP_044634889.1">
    <property type="nucleotide sequence ID" value="NZ_CDNC01000034.1"/>
</dbReference>
<dbReference type="PANTHER" id="PTHR30373">
    <property type="entry name" value="UPF0603 PROTEIN YGCG"/>
    <property type="match status" value="1"/>
</dbReference>
<keyword evidence="2" id="KW-1133">Transmembrane helix</keyword>
<organism evidence="4 5">
    <name type="scientific">Treponema phagedenis</name>
    <dbReference type="NCBI Taxonomy" id="162"/>
    <lineage>
        <taxon>Bacteria</taxon>
        <taxon>Pseudomonadati</taxon>
        <taxon>Spirochaetota</taxon>
        <taxon>Spirochaetia</taxon>
        <taxon>Spirochaetales</taxon>
        <taxon>Treponemataceae</taxon>
        <taxon>Treponema</taxon>
    </lineage>
</organism>
<evidence type="ECO:0000259" key="3">
    <source>
        <dbReference type="Pfam" id="PF04536"/>
    </source>
</evidence>
<feature type="transmembrane region" description="Helical" evidence="2">
    <location>
        <begin position="179"/>
        <end position="204"/>
    </location>
</feature>
<dbReference type="InterPro" id="IPR007621">
    <property type="entry name" value="TPM_dom"/>
</dbReference>
<evidence type="ECO:0000313" key="5">
    <source>
        <dbReference type="Proteomes" id="UP000042527"/>
    </source>
</evidence>
<dbReference type="EMBL" id="CDNC01000034">
    <property type="protein sequence ID" value="CEM62575.1"/>
    <property type="molecule type" value="Genomic_DNA"/>
</dbReference>
<reference evidence="5" key="1">
    <citation type="submission" date="2015-01" db="EMBL/GenBank/DDBJ databases">
        <authorList>
            <person name="Manzoor Shahid"/>
            <person name="Zubair Saima"/>
        </authorList>
    </citation>
    <scope>NUCLEOTIDE SEQUENCE [LARGE SCALE GENOMIC DNA]</scope>
    <source>
        <strain evidence="5">V1</strain>
    </source>
</reference>